<name>A0A831XLA8_GEOME</name>
<evidence type="ECO:0000313" key="2">
    <source>
        <dbReference type="EMBL" id="HEN41396.1"/>
    </source>
</evidence>
<dbReference type="InterPro" id="IPR053176">
    <property type="entry name" value="T6SS_TssE1-like"/>
</dbReference>
<dbReference type="InterPro" id="IPR007048">
    <property type="entry name" value="IraD/Gp25-like"/>
</dbReference>
<dbReference type="Gene3D" id="3.10.450.40">
    <property type="match status" value="1"/>
</dbReference>
<dbReference type="AlphaFoldDB" id="A0A831XLA8"/>
<reference evidence="2" key="1">
    <citation type="journal article" date="2020" name="mSystems">
        <title>Genome- and Community-Level Interaction Insights into Carbon Utilization and Element Cycling Functions of Hydrothermarchaeota in Hydrothermal Sediment.</title>
        <authorList>
            <person name="Zhou Z."/>
            <person name="Liu Y."/>
            <person name="Xu W."/>
            <person name="Pan J."/>
            <person name="Luo Z.H."/>
            <person name="Li M."/>
        </authorList>
    </citation>
    <scope>NUCLEOTIDE SEQUENCE [LARGE SCALE GENOMIC DNA]</scope>
    <source>
        <strain evidence="2">SpSt-349</strain>
    </source>
</reference>
<dbReference type="SUPFAM" id="SSF160719">
    <property type="entry name" value="gpW/gp25-like"/>
    <property type="match status" value="1"/>
</dbReference>
<dbReference type="Pfam" id="PF04965">
    <property type="entry name" value="GPW_gp25"/>
    <property type="match status" value="1"/>
</dbReference>
<proteinExistence type="predicted"/>
<feature type="domain" description="IraD/Gp25-like" evidence="1">
    <location>
        <begin position="28"/>
        <end position="113"/>
    </location>
</feature>
<dbReference type="PANTHER" id="PTHR38595:SF2">
    <property type="entry name" value="TYPE VI SECRETION SYSTEM BASEPLATE SUBUNIT TSSE"/>
    <property type="match status" value="1"/>
</dbReference>
<dbReference type="InterPro" id="IPR017737">
    <property type="entry name" value="TssE1-like"/>
</dbReference>
<dbReference type="PANTHER" id="PTHR38595">
    <property type="entry name" value="CYTOPLASMIC PROTEIN-RELATED"/>
    <property type="match status" value="1"/>
</dbReference>
<protein>
    <submittedName>
        <fullName evidence="2">Type VI secretion system baseplate subunit TssE</fullName>
    </submittedName>
</protein>
<dbReference type="EMBL" id="DSOV01000010">
    <property type="protein sequence ID" value="HEN41396.1"/>
    <property type="molecule type" value="Genomic_DNA"/>
</dbReference>
<dbReference type="NCBIfam" id="TIGR03357">
    <property type="entry name" value="VI_zyme"/>
    <property type="match status" value="1"/>
</dbReference>
<accession>A0A831XLA8</accession>
<sequence>MREERLLERIRSFEREPARRGRPDRGRLVDSVLAHLRRILNTRQGSAPIAPDYGVPDFLDFLQTYPDSVREIERSIRTAIQTYEPRLQGVRVAFIPQDDDALALRFQITAHISGADGERVRFETVVDTDGKISVKR</sequence>
<evidence type="ECO:0000259" key="1">
    <source>
        <dbReference type="Pfam" id="PF04965"/>
    </source>
</evidence>
<comment type="caution">
    <text evidence="2">The sequence shown here is derived from an EMBL/GenBank/DDBJ whole genome shotgun (WGS) entry which is preliminary data.</text>
</comment>
<gene>
    <name evidence="2" type="primary">tssE</name>
    <name evidence="2" type="ORF">ENQ87_03310</name>
</gene>
<organism evidence="2">
    <name type="scientific">Geobacter metallireducens</name>
    <dbReference type="NCBI Taxonomy" id="28232"/>
    <lineage>
        <taxon>Bacteria</taxon>
        <taxon>Pseudomonadati</taxon>
        <taxon>Thermodesulfobacteriota</taxon>
        <taxon>Desulfuromonadia</taxon>
        <taxon>Geobacterales</taxon>
        <taxon>Geobacteraceae</taxon>
        <taxon>Geobacter</taxon>
    </lineage>
</organism>